<dbReference type="GO" id="GO:0009507">
    <property type="term" value="C:chloroplast"/>
    <property type="evidence" value="ECO:0007669"/>
    <property type="project" value="TreeGrafter"/>
</dbReference>
<feature type="compositionally biased region" description="Basic residues" evidence="5">
    <location>
        <begin position="112"/>
        <end position="123"/>
    </location>
</feature>
<sequence>MAHIEELPQSAIDGQTPDGGARREGLPSIPPMTDLEPQRHNSRRDTRGRRTHSPHHSYSQSPDRQRRRIDPQVLKDRVKEQDELIRKMAADMEALKRQMKRKEVATGEGRKNKTPPRHSKNRSRNTTPSQGESRSLRTGDTQSRSSRTRHSRIACYTNGAERINQLFLQPNIIAASIDEVSSNTKPLIRQIRKLPKSSPVLGYLTAGILIGPYGLSIIRHVHGTKAIAEFGVVFLMFNIGLELSVERLSSMKKYVFGLGSAQVLVTAVVVGLVSRFIAGQPGPAAIVIGNGLALSSTAVVLQVLQERGESTSRHGRATFSVLLFQDLAVVVLLILIPLISPNSSKGGVGFQAIAEALGLAAVKAIVAITAIIAGGRLVSFMCC</sequence>
<protein>
    <recommendedName>
        <fullName evidence="7">Cation/H+ exchanger transmembrane domain-containing protein</fullName>
    </recommendedName>
</protein>
<dbReference type="InterPro" id="IPR038770">
    <property type="entry name" value="Na+/solute_symporter_sf"/>
</dbReference>
<keyword evidence="3 6" id="KW-1133">Transmembrane helix</keyword>
<evidence type="ECO:0000256" key="1">
    <source>
        <dbReference type="ARBA" id="ARBA00004141"/>
    </source>
</evidence>
<dbReference type="SMR" id="A0A4S4F0I0"/>
<keyword evidence="2 6" id="KW-0812">Transmembrane</keyword>
<organism evidence="8 9">
    <name type="scientific">Camellia sinensis var. sinensis</name>
    <name type="common">China tea</name>
    <dbReference type="NCBI Taxonomy" id="542762"/>
    <lineage>
        <taxon>Eukaryota</taxon>
        <taxon>Viridiplantae</taxon>
        <taxon>Streptophyta</taxon>
        <taxon>Embryophyta</taxon>
        <taxon>Tracheophyta</taxon>
        <taxon>Spermatophyta</taxon>
        <taxon>Magnoliopsida</taxon>
        <taxon>eudicotyledons</taxon>
        <taxon>Gunneridae</taxon>
        <taxon>Pentapetalae</taxon>
        <taxon>asterids</taxon>
        <taxon>Ericales</taxon>
        <taxon>Theaceae</taxon>
        <taxon>Camellia</taxon>
    </lineage>
</organism>
<feature type="transmembrane region" description="Helical" evidence="6">
    <location>
        <begin position="200"/>
        <end position="220"/>
    </location>
</feature>
<evidence type="ECO:0000313" key="9">
    <source>
        <dbReference type="Proteomes" id="UP000306102"/>
    </source>
</evidence>
<feature type="compositionally biased region" description="Basic and acidic residues" evidence="5">
    <location>
        <begin position="36"/>
        <end position="45"/>
    </location>
</feature>
<dbReference type="AlphaFoldDB" id="A0A4S4F0I0"/>
<evidence type="ECO:0000259" key="7">
    <source>
        <dbReference type="Pfam" id="PF00999"/>
    </source>
</evidence>
<name>A0A4S4F0I0_CAMSN</name>
<accession>A0A4S4F0I0</accession>
<dbReference type="Pfam" id="PF00999">
    <property type="entry name" value="Na_H_Exchanger"/>
    <property type="match status" value="1"/>
</dbReference>
<evidence type="ECO:0000256" key="5">
    <source>
        <dbReference type="SAM" id="MobiDB-lite"/>
    </source>
</evidence>
<keyword evidence="4 6" id="KW-0472">Membrane</keyword>
<feature type="transmembrane region" description="Helical" evidence="6">
    <location>
        <begin position="226"/>
        <end position="243"/>
    </location>
</feature>
<dbReference type="EMBL" id="SDRB02000619">
    <property type="protein sequence ID" value="THG22918.1"/>
    <property type="molecule type" value="Genomic_DNA"/>
</dbReference>
<feature type="transmembrane region" description="Helical" evidence="6">
    <location>
        <begin position="284"/>
        <end position="304"/>
    </location>
</feature>
<gene>
    <name evidence="8" type="ORF">TEA_026965</name>
</gene>
<dbReference type="Proteomes" id="UP000306102">
    <property type="component" value="Unassembled WGS sequence"/>
</dbReference>
<feature type="region of interest" description="Disordered" evidence="5">
    <location>
        <begin position="1"/>
        <end position="74"/>
    </location>
</feature>
<dbReference type="PANTHER" id="PTHR46157">
    <property type="entry name" value="K(+) EFFLUX ANTIPORTER 3, CHLOROPLASTIC"/>
    <property type="match status" value="1"/>
</dbReference>
<comment type="caution">
    <text evidence="8">The sequence shown here is derived from an EMBL/GenBank/DDBJ whole genome shotgun (WGS) entry which is preliminary data.</text>
</comment>
<feature type="compositionally biased region" description="Basic residues" evidence="5">
    <location>
        <begin position="46"/>
        <end position="55"/>
    </location>
</feature>
<dbReference type="GO" id="GO:0015386">
    <property type="term" value="F:potassium:proton antiporter activity"/>
    <property type="evidence" value="ECO:0007669"/>
    <property type="project" value="TreeGrafter"/>
</dbReference>
<feature type="transmembrane region" description="Helical" evidence="6">
    <location>
        <begin position="255"/>
        <end position="278"/>
    </location>
</feature>
<evidence type="ECO:0000256" key="3">
    <source>
        <dbReference type="ARBA" id="ARBA00022989"/>
    </source>
</evidence>
<feature type="compositionally biased region" description="Basic and acidic residues" evidence="5">
    <location>
        <begin position="97"/>
        <end position="111"/>
    </location>
</feature>
<feature type="compositionally biased region" description="Polar residues" evidence="5">
    <location>
        <begin position="124"/>
        <end position="142"/>
    </location>
</feature>
<proteinExistence type="predicted"/>
<dbReference type="InterPro" id="IPR006153">
    <property type="entry name" value="Cation/H_exchanger_TM"/>
</dbReference>
<keyword evidence="9" id="KW-1185">Reference proteome</keyword>
<evidence type="ECO:0000256" key="6">
    <source>
        <dbReference type="SAM" id="Phobius"/>
    </source>
</evidence>
<feature type="domain" description="Cation/H+ exchanger transmembrane" evidence="7">
    <location>
        <begin position="193"/>
        <end position="378"/>
    </location>
</feature>
<feature type="region of interest" description="Disordered" evidence="5">
    <location>
        <begin position="97"/>
        <end position="150"/>
    </location>
</feature>
<dbReference type="STRING" id="542762.A0A4S4F0I0"/>
<feature type="transmembrane region" description="Helical" evidence="6">
    <location>
        <begin position="316"/>
        <end position="336"/>
    </location>
</feature>
<dbReference type="Gene3D" id="1.20.1530.20">
    <property type="match status" value="1"/>
</dbReference>
<evidence type="ECO:0000313" key="8">
    <source>
        <dbReference type="EMBL" id="THG22918.1"/>
    </source>
</evidence>
<evidence type="ECO:0000256" key="4">
    <source>
        <dbReference type="ARBA" id="ARBA00023136"/>
    </source>
</evidence>
<reference evidence="8 9" key="1">
    <citation type="journal article" date="2018" name="Proc. Natl. Acad. Sci. U.S.A.">
        <title>Draft genome sequence of Camellia sinensis var. sinensis provides insights into the evolution of the tea genome and tea quality.</title>
        <authorList>
            <person name="Wei C."/>
            <person name="Yang H."/>
            <person name="Wang S."/>
            <person name="Zhao J."/>
            <person name="Liu C."/>
            <person name="Gao L."/>
            <person name="Xia E."/>
            <person name="Lu Y."/>
            <person name="Tai Y."/>
            <person name="She G."/>
            <person name="Sun J."/>
            <person name="Cao H."/>
            <person name="Tong W."/>
            <person name="Gao Q."/>
            <person name="Li Y."/>
            <person name="Deng W."/>
            <person name="Jiang X."/>
            <person name="Wang W."/>
            <person name="Chen Q."/>
            <person name="Zhang S."/>
            <person name="Li H."/>
            <person name="Wu J."/>
            <person name="Wang P."/>
            <person name="Li P."/>
            <person name="Shi C."/>
            <person name="Zheng F."/>
            <person name="Jian J."/>
            <person name="Huang B."/>
            <person name="Shan D."/>
            <person name="Shi M."/>
            <person name="Fang C."/>
            <person name="Yue Y."/>
            <person name="Li F."/>
            <person name="Li D."/>
            <person name="Wei S."/>
            <person name="Han B."/>
            <person name="Jiang C."/>
            <person name="Yin Y."/>
            <person name="Xia T."/>
            <person name="Zhang Z."/>
            <person name="Bennetzen J.L."/>
            <person name="Zhao S."/>
            <person name="Wan X."/>
        </authorList>
    </citation>
    <scope>NUCLEOTIDE SEQUENCE [LARGE SCALE GENOMIC DNA]</scope>
    <source>
        <strain evidence="9">cv. Shuchazao</strain>
        <tissue evidence="8">Leaf</tissue>
    </source>
</reference>
<dbReference type="PANTHER" id="PTHR46157:SF2">
    <property type="entry name" value="K(+) EFFLUX ANTIPORTER 1, CHLOROPLASTIC-RELATED"/>
    <property type="match status" value="1"/>
</dbReference>
<evidence type="ECO:0000256" key="2">
    <source>
        <dbReference type="ARBA" id="ARBA00022692"/>
    </source>
</evidence>
<feature type="transmembrane region" description="Helical" evidence="6">
    <location>
        <begin position="356"/>
        <end position="378"/>
    </location>
</feature>
<dbReference type="GO" id="GO:0016020">
    <property type="term" value="C:membrane"/>
    <property type="evidence" value="ECO:0007669"/>
    <property type="project" value="UniProtKB-SubCell"/>
</dbReference>
<comment type="subcellular location">
    <subcellularLocation>
        <location evidence="1">Membrane</location>
        <topology evidence="1">Multi-pass membrane protein</topology>
    </subcellularLocation>
</comment>